<keyword evidence="2" id="KW-1185">Reference proteome</keyword>
<protein>
    <submittedName>
        <fullName evidence="1">Uncharacterized protein</fullName>
    </submittedName>
</protein>
<dbReference type="AlphaFoldDB" id="A0AAD9K6M2"/>
<organism evidence="1 2">
    <name type="scientific">Paralvinella palmiformis</name>
    <dbReference type="NCBI Taxonomy" id="53620"/>
    <lineage>
        <taxon>Eukaryota</taxon>
        <taxon>Metazoa</taxon>
        <taxon>Spiralia</taxon>
        <taxon>Lophotrochozoa</taxon>
        <taxon>Annelida</taxon>
        <taxon>Polychaeta</taxon>
        <taxon>Sedentaria</taxon>
        <taxon>Canalipalpata</taxon>
        <taxon>Terebellida</taxon>
        <taxon>Terebelliformia</taxon>
        <taxon>Alvinellidae</taxon>
        <taxon>Paralvinella</taxon>
    </lineage>
</organism>
<feature type="non-terminal residue" evidence="1">
    <location>
        <position position="1"/>
    </location>
</feature>
<name>A0AAD9K6M2_9ANNE</name>
<sequence length="104" mass="11256">TVDQRVVNDGEPVERSRVGAVVVVEGAQTVAILPQPGQRAVAAEDVAVDDEVFEVDERLHPGTGQRPQRVVADVERFQVVDADQVAIADPADDVADEEQRSETR</sequence>
<evidence type="ECO:0000313" key="1">
    <source>
        <dbReference type="EMBL" id="KAK2164925.1"/>
    </source>
</evidence>
<gene>
    <name evidence="1" type="ORF">LSH36_57g01006</name>
</gene>
<reference evidence="1" key="1">
    <citation type="journal article" date="2023" name="Mol. Biol. Evol.">
        <title>Third-Generation Sequencing Reveals the Adaptive Role of the Epigenome in Three Deep-Sea Polychaetes.</title>
        <authorList>
            <person name="Perez M."/>
            <person name="Aroh O."/>
            <person name="Sun Y."/>
            <person name="Lan Y."/>
            <person name="Juniper S.K."/>
            <person name="Young C.R."/>
            <person name="Angers B."/>
            <person name="Qian P.Y."/>
        </authorList>
    </citation>
    <scope>NUCLEOTIDE SEQUENCE</scope>
    <source>
        <strain evidence="1">P08H-3</strain>
    </source>
</reference>
<dbReference type="Proteomes" id="UP001208570">
    <property type="component" value="Unassembled WGS sequence"/>
</dbReference>
<proteinExistence type="predicted"/>
<evidence type="ECO:0000313" key="2">
    <source>
        <dbReference type="Proteomes" id="UP001208570"/>
    </source>
</evidence>
<accession>A0AAD9K6M2</accession>
<comment type="caution">
    <text evidence="1">The sequence shown here is derived from an EMBL/GenBank/DDBJ whole genome shotgun (WGS) entry which is preliminary data.</text>
</comment>
<dbReference type="EMBL" id="JAODUP010000057">
    <property type="protein sequence ID" value="KAK2164925.1"/>
    <property type="molecule type" value="Genomic_DNA"/>
</dbReference>